<dbReference type="SUPFAM" id="SSF56801">
    <property type="entry name" value="Acetyl-CoA synthetase-like"/>
    <property type="match status" value="1"/>
</dbReference>
<evidence type="ECO:0000313" key="5">
    <source>
        <dbReference type="Proteomes" id="UP000223913"/>
    </source>
</evidence>
<keyword evidence="1" id="KW-0547">Nucleotide-binding</keyword>
<evidence type="ECO:0000259" key="3">
    <source>
        <dbReference type="Pfam" id="PF00501"/>
    </source>
</evidence>
<dbReference type="PROSITE" id="PS00455">
    <property type="entry name" value="AMP_BINDING"/>
    <property type="match status" value="1"/>
</dbReference>
<keyword evidence="4" id="KW-0436">Ligase</keyword>
<keyword evidence="2" id="KW-0067">ATP-binding</keyword>
<dbReference type="PRINTS" id="PR00154">
    <property type="entry name" value="AMPBINDING"/>
</dbReference>
<evidence type="ECO:0000256" key="1">
    <source>
        <dbReference type="ARBA" id="ARBA00022741"/>
    </source>
</evidence>
<evidence type="ECO:0000256" key="2">
    <source>
        <dbReference type="ARBA" id="ARBA00022840"/>
    </source>
</evidence>
<dbReference type="InterPro" id="IPR000873">
    <property type="entry name" value="AMP-dep_synth/lig_dom"/>
</dbReference>
<keyword evidence="5" id="KW-1185">Reference proteome</keyword>
<dbReference type="GO" id="GO:0016020">
    <property type="term" value="C:membrane"/>
    <property type="evidence" value="ECO:0007669"/>
    <property type="project" value="TreeGrafter"/>
</dbReference>
<comment type="caution">
    <text evidence="4">The sequence shown here is derived from an EMBL/GenBank/DDBJ whole genome shotgun (WGS) entry which is preliminary data.</text>
</comment>
<name>A0A2D0NDX1_FLAN2</name>
<dbReference type="PANTHER" id="PTHR43272:SF33">
    <property type="entry name" value="AMP-BINDING DOMAIN-CONTAINING PROTEIN-RELATED"/>
    <property type="match status" value="1"/>
</dbReference>
<dbReference type="OrthoDB" id="9803968at2"/>
<gene>
    <name evidence="4" type="ORF">CRP01_10245</name>
</gene>
<organism evidence="4 5">
    <name type="scientific">Flavilitoribacter nigricans (strain ATCC 23147 / DSM 23189 / NBRC 102662 / NCIMB 1420 / SS-2)</name>
    <name type="common">Lewinella nigricans</name>
    <dbReference type="NCBI Taxonomy" id="1122177"/>
    <lineage>
        <taxon>Bacteria</taxon>
        <taxon>Pseudomonadati</taxon>
        <taxon>Bacteroidota</taxon>
        <taxon>Saprospiria</taxon>
        <taxon>Saprospirales</taxon>
        <taxon>Lewinellaceae</taxon>
        <taxon>Flavilitoribacter</taxon>
    </lineage>
</organism>
<sequence>MENPSRLFDFIHYQQAKFPQEKAFNHKVGDDWVHYSTDKIIELANKVSCGLLKLGVQPGDKIALATYKNRTEWVIMDIGMSQIGAINVPVYPTISPGEYEYIFNDAEVKLAFVGVDDLYDKVKRAQANVPSLTNIYTFDRVEGRPYWEEIFSDEGMDQVRSIMASIDPESLATIIYTSGTTGKPKGVMLSHHNIASNVFAVAGEIPLQQGDRVLSFLPLCHIFERTHTYSETYMGTNMYYTGTDNLGGEEGDIQAVKPHFFTSVPRLLEKVYEKIYAKGEGLSGMTKKLFFWALSLTEDFEYDKQFSGLDGIKRGLADKLIFSKWRAALGGEVKGILSGAAPLPAKIARVFSAAGIPIREGYGLTETSPGIAIGRFKEGGALLGTIGPILPGIDVMIDESDGDYKPDEGEILTKGPNIMLGYYNKPEATADVFKEIDGERWFRTGDIGKLVKGPKGQPMLKITDRKKELLKTSGGKYVAPAPIESSFKEEFLIEQIMVVGEQRKFVSALMVPSEEALEKWCSRNEIPWNGISEAIRHPKIVALYQSIVDRLNPNFSHIEQIKKFTLLDKVWQPSHPNGEEAELTPTLKLKRRVIQRKYEKEIEDLYNG</sequence>
<dbReference type="InterPro" id="IPR020845">
    <property type="entry name" value="AMP-binding_CS"/>
</dbReference>
<dbReference type="InterPro" id="IPR042099">
    <property type="entry name" value="ANL_N_sf"/>
</dbReference>
<dbReference type="Pfam" id="PF23562">
    <property type="entry name" value="AMP-binding_C_3"/>
    <property type="match status" value="1"/>
</dbReference>
<accession>A0A2D0NDX1</accession>
<evidence type="ECO:0000313" key="4">
    <source>
        <dbReference type="EMBL" id="PHN06667.1"/>
    </source>
</evidence>
<dbReference type="RefSeq" id="WP_099149923.1">
    <property type="nucleotide sequence ID" value="NZ_PDUD01000017.1"/>
</dbReference>
<dbReference type="InterPro" id="IPR020459">
    <property type="entry name" value="AMP-binding"/>
</dbReference>
<dbReference type="EMBL" id="PDUD01000017">
    <property type="protein sequence ID" value="PHN06667.1"/>
    <property type="molecule type" value="Genomic_DNA"/>
</dbReference>
<proteinExistence type="predicted"/>
<dbReference type="GO" id="GO:0004467">
    <property type="term" value="F:long-chain fatty acid-CoA ligase activity"/>
    <property type="evidence" value="ECO:0007669"/>
    <property type="project" value="TreeGrafter"/>
</dbReference>
<dbReference type="CDD" id="cd05907">
    <property type="entry name" value="VL_LC_FACS_like"/>
    <property type="match status" value="1"/>
</dbReference>
<dbReference type="PANTHER" id="PTHR43272">
    <property type="entry name" value="LONG-CHAIN-FATTY-ACID--COA LIGASE"/>
    <property type="match status" value="1"/>
</dbReference>
<dbReference type="Proteomes" id="UP000223913">
    <property type="component" value="Unassembled WGS sequence"/>
</dbReference>
<dbReference type="GO" id="GO:0005524">
    <property type="term" value="F:ATP binding"/>
    <property type="evidence" value="ECO:0007669"/>
    <property type="project" value="UniProtKB-KW"/>
</dbReference>
<protein>
    <submittedName>
        <fullName evidence="4">Long-chain fatty acid--CoA ligase</fullName>
    </submittedName>
</protein>
<feature type="domain" description="AMP-dependent synthetase/ligase" evidence="3">
    <location>
        <begin position="14"/>
        <end position="423"/>
    </location>
</feature>
<dbReference type="Pfam" id="PF00501">
    <property type="entry name" value="AMP-binding"/>
    <property type="match status" value="1"/>
</dbReference>
<dbReference type="Gene3D" id="3.40.50.12780">
    <property type="entry name" value="N-terminal domain of ligase-like"/>
    <property type="match status" value="2"/>
</dbReference>
<dbReference type="AlphaFoldDB" id="A0A2D0NDX1"/>
<reference evidence="4 5" key="1">
    <citation type="submission" date="2017-10" db="EMBL/GenBank/DDBJ databases">
        <title>The draft genome sequence of Lewinella nigricans NBRC 102662.</title>
        <authorList>
            <person name="Wang K."/>
        </authorList>
    </citation>
    <scope>NUCLEOTIDE SEQUENCE [LARGE SCALE GENOMIC DNA]</scope>
    <source>
        <strain evidence="4 5">NBRC 102662</strain>
    </source>
</reference>